<dbReference type="PANTHER" id="PTHR43792">
    <property type="entry name" value="GNAT FAMILY, PUTATIVE (AFU_ORTHOLOGUE AFUA_3G00765)-RELATED-RELATED"/>
    <property type="match status" value="1"/>
</dbReference>
<reference evidence="6" key="1">
    <citation type="submission" date="2017-01" db="EMBL/GenBank/DDBJ databases">
        <authorList>
            <person name="Varghese N."/>
            <person name="Submissions S."/>
        </authorList>
    </citation>
    <scope>NUCLEOTIDE SEQUENCE [LARGE SCALE GENOMIC DNA]</scope>
    <source>
        <strain evidence="6">CGMCC 1.7737</strain>
    </source>
</reference>
<dbReference type="OrthoDB" id="120213at2157"/>
<dbReference type="AlphaFoldDB" id="A0A1N7BZJ3"/>
<dbReference type="Proteomes" id="UP000186914">
    <property type="component" value="Unassembled WGS sequence"/>
</dbReference>
<evidence type="ECO:0000259" key="4">
    <source>
        <dbReference type="PROSITE" id="PS51186"/>
    </source>
</evidence>
<proteinExistence type="inferred from homology"/>
<evidence type="ECO:0000256" key="3">
    <source>
        <dbReference type="ARBA" id="ARBA00038502"/>
    </source>
</evidence>
<dbReference type="RefSeq" id="WP_076430829.1">
    <property type="nucleotide sequence ID" value="NZ_FTNO01000002.1"/>
</dbReference>
<comment type="similarity">
    <text evidence="3">Belongs to the acetyltransferase family. RimJ subfamily.</text>
</comment>
<dbReference type="InterPro" id="IPR000182">
    <property type="entry name" value="GNAT_dom"/>
</dbReference>
<keyword evidence="1 5" id="KW-0808">Transferase</keyword>
<evidence type="ECO:0000313" key="6">
    <source>
        <dbReference type="Proteomes" id="UP000186914"/>
    </source>
</evidence>
<dbReference type="Gene3D" id="3.40.630.30">
    <property type="match status" value="1"/>
</dbReference>
<dbReference type="InterPro" id="IPR051531">
    <property type="entry name" value="N-acetyltransferase"/>
</dbReference>
<evidence type="ECO:0000256" key="1">
    <source>
        <dbReference type="ARBA" id="ARBA00022679"/>
    </source>
</evidence>
<accession>A0A1N7BZJ3</accession>
<keyword evidence="6" id="KW-1185">Reference proteome</keyword>
<dbReference type="InterPro" id="IPR016181">
    <property type="entry name" value="Acyl_CoA_acyltransferase"/>
</dbReference>
<dbReference type="SUPFAM" id="SSF55729">
    <property type="entry name" value="Acyl-CoA N-acyltransferases (Nat)"/>
    <property type="match status" value="1"/>
</dbReference>
<dbReference type="EMBL" id="FTNO01000002">
    <property type="protein sequence ID" value="SIR56735.1"/>
    <property type="molecule type" value="Genomic_DNA"/>
</dbReference>
<dbReference type="PROSITE" id="PS51186">
    <property type="entry name" value="GNAT"/>
    <property type="match status" value="1"/>
</dbReference>
<name>A0A1N7BZJ3_9EURY</name>
<organism evidence="5 6">
    <name type="scientific">Haladaptatus litoreus</name>
    <dbReference type="NCBI Taxonomy" id="553468"/>
    <lineage>
        <taxon>Archaea</taxon>
        <taxon>Methanobacteriati</taxon>
        <taxon>Methanobacteriota</taxon>
        <taxon>Stenosarchaea group</taxon>
        <taxon>Halobacteria</taxon>
        <taxon>Halobacteriales</taxon>
        <taxon>Haladaptataceae</taxon>
        <taxon>Haladaptatus</taxon>
    </lineage>
</organism>
<dbReference type="PANTHER" id="PTHR43792:SF8">
    <property type="entry name" value="[RIBOSOMAL PROTEIN US5]-ALANINE N-ACETYLTRANSFERASE"/>
    <property type="match status" value="1"/>
</dbReference>
<keyword evidence="2" id="KW-0012">Acyltransferase</keyword>
<dbReference type="CDD" id="cd04301">
    <property type="entry name" value="NAT_SF"/>
    <property type="match status" value="1"/>
</dbReference>
<dbReference type="Pfam" id="PF13302">
    <property type="entry name" value="Acetyltransf_3"/>
    <property type="match status" value="1"/>
</dbReference>
<protein>
    <submittedName>
        <fullName evidence="5">Protein N-acetyltransferase, RimJ/RimL family</fullName>
    </submittedName>
</protein>
<evidence type="ECO:0000313" key="5">
    <source>
        <dbReference type="EMBL" id="SIR56735.1"/>
    </source>
</evidence>
<evidence type="ECO:0000256" key="2">
    <source>
        <dbReference type="ARBA" id="ARBA00023315"/>
    </source>
</evidence>
<gene>
    <name evidence="5" type="ORF">SAMN05421858_2860</name>
</gene>
<sequence length="176" mass="20017">MPGPIFTTGDHVSLHPIEEEDHEFVQYGRNHPEIRVPLFATTIQTSDDVAEMLNDSEYRFLICRSKDGDPEPVGVIAFAWVWDETKVGSLMYWVVPEHHGNGYATEAATLFLNYAFRERGFHKVNAEVDASNAASAAVLEKLGFEREGIRRQENFVDGDWKDAHMYGLLADEWIDD</sequence>
<dbReference type="GO" id="GO:0016747">
    <property type="term" value="F:acyltransferase activity, transferring groups other than amino-acyl groups"/>
    <property type="evidence" value="ECO:0007669"/>
    <property type="project" value="InterPro"/>
</dbReference>
<feature type="domain" description="N-acetyltransferase" evidence="4">
    <location>
        <begin position="12"/>
        <end position="167"/>
    </location>
</feature>